<name>A0A7W5FRF2_9BACL</name>
<evidence type="ECO:0000256" key="1">
    <source>
        <dbReference type="ARBA" id="ARBA00023015"/>
    </source>
</evidence>
<dbReference type="PROSITE" id="PS00041">
    <property type="entry name" value="HTH_ARAC_FAMILY_1"/>
    <property type="match status" value="1"/>
</dbReference>
<dbReference type="SUPFAM" id="SSF51215">
    <property type="entry name" value="Regulatory protein AraC"/>
    <property type="match status" value="1"/>
</dbReference>
<dbReference type="Proteomes" id="UP000570361">
    <property type="component" value="Unassembled WGS sequence"/>
</dbReference>
<dbReference type="AlphaFoldDB" id="A0A7W5FRF2"/>
<gene>
    <name evidence="5" type="ORF">FHS18_006070</name>
</gene>
<keyword evidence="3" id="KW-0804">Transcription</keyword>
<dbReference type="Pfam" id="PF02311">
    <property type="entry name" value="AraC_binding"/>
    <property type="match status" value="1"/>
</dbReference>
<dbReference type="GO" id="GO:0003700">
    <property type="term" value="F:DNA-binding transcription factor activity"/>
    <property type="evidence" value="ECO:0007669"/>
    <property type="project" value="InterPro"/>
</dbReference>
<dbReference type="InterPro" id="IPR037923">
    <property type="entry name" value="HTH-like"/>
</dbReference>
<dbReference type="SUPFAM" id="SSF46689">
    <property type="entry name" value="Homeodomain-like"/>
    <property type="match status" value="2"/>
</dbReference>
<evidence type="ECO:0000313" key="5">
    <source>
        <dbReference type="EMBL" id="MBB3113954.1"/>
    </source>
</evidence>
<dbReference type="InterPro" id="IPR009057">
    <property type="entry name" value="Homeodomain-like_sf"/>
</dbReference>
<dbReference type="InterPro" id="IPR018060">
    <property type="entry name" value="HTH_AraC"/>
</dbReference>
<dbReference type="GO" id="GO:0043565">
    <property type="term" value="F:sequence-specific DNA binding"/>
    <property type="evidence" value="ECO:0007669"/>
    <property type="project" value="InterPro"/>
</dbReference>
<dbReference type="InterPro" id="IPR020449">
    <property type="entry name" value="Tscrpt_reg_AraC-type_HTH"/>
</dbReference>
<sequence length="296" mass="34279">MTNIISFTAPPLPHYIHGGLSAFAPGDRHLSRHNIGVFDLLVVRQGTMYVGEDDRQYEVTAGSALLLRPDAYHYGIEDCRERTEHFWIHFQTTGDWHYGDDSLQASKSMLPEEGVPRQIQAFSARKYELHLPQFTMLSQPGKMYETIDRLIALGETDYWSSSRWQIDIHFQQVLQLLAASIKKQASSPRAACAEQAAAYLRRHYREDVKLQQLGEELRFHPIYIARCMQAEFGCPPIEYLLRYRVEQAKLLLLRTDFTIARIAEEVGFHQAAYFTARFTRYEGISPRQYRQRFLGG</sequence>
<keyword evidence="1" id="KW-0805">Transcription regulation</keyword>
<protein>
    <submittedName>
        <fullName evidence="5">AraC-like DNA-binding protein</fullName>
    </submittedName>
</protein>
<keyword evidence="6" id="KW-1185">Reference proteome</keyword>
<dbReference type="Gene3D" id="1.10.10.60">
    <property type="entry name" value="Homeodomain-like"/>
    <property type="match status" value="2"/>
</dbReference>
<keyword evidence="2 5" id="KW-0238">DNA-binding</keyword>
<feature type="domain" description="HTH araC/xylS-type" evidence="4">
    <location>
        <begin position="194"/>
        <end position="292"/>
    </location>
</feature>
<evidence type="ECO:0000259" key="4">
    <source>
        <dbReference type="PROSITE" id="PS01124"/>
    </source>
</evidence>
<dbReference type="PANTHER" id="PTHR43280:SF2">
    <property type="entry name" value="HTH-TYPE TRANSCRIPTIONAL REGULATOR EXSA"/>
    <property type="match status" value="1"/>
</dbReference>
<dbReference type="InterPro" id="IPR003313">
    <property type="entry name" value="AraC-bd"/>
</dbReference>
<proteinExistence type="predicted"/>
<dbReference type="EMBL" id="JACHXK010000024">
    <property type="protein sequence ID" value="MBB3113954.1"/>
    <property type="molecule type" value="Genomic_DNA"/>
</dbReference>
<organism evidence="5 6">
    <name type="scientific">Paenibacillus phyllosphaerae</name>
    <dbReference type="NCBI Taxonomy" id="274593"/>
    <lineage>
        <taxon>Bacteria</taxon>
        <taxon>Bacillati</taxon>
        <taxon>Bacillota</taxon>
        <taxon>Bacilli</taxon>
        <taxon>Bacillales</taxon>
        <taxon>Paenibacillaceae</taxon>
        <taxon>Paenibacillus</taxon>
    </lineage>
</organism>
<evidence type="ECO:0000256" key="2">
    <source>
        <dbReference type="ARBA" id="ARBA00023125"/>
    </source>
</evidence>
<dbReference type="SMART" id="SM00342">
    <property type="entry name" value="HTH_ARAC"/>
    <property type="match status" value="1"/>
</dbReference>
<dbReference type="PROSITE" id="PS01124">
    <property type="entry name" value="HTH_ARAC_FAMILY_2"/>
    <property type="match status" value="1"/>
</dbReference>
<dbReference type="InterPro" id="IPR018062">
    <property type="entry name" value="HTH_AraC-typ_CS"/>
</dbReference>
<accession>A0A7W5FRF2</accession>
<dbReference type="PANTHER" id="PTHR43280">
    <property type="entry name" value="ARAC-FAMILY TRANSCRIPTIONAL REGULATOR"/>
    <property type="match status" value="1"/>
</dbReference>
<evidence type="ECO:0000313" key="6">
    <source>
        <dbReference type="Proteomes" id="UP000570361"/>
    </source>
</evidence>
<dbReference type="RefSeq" id="WP_343060734.1">
    <property type="nucleotide sequence ID" value="NZ_JACHXK010000024.1"/>
</dbReference>
<dbReference type="Pfam" id="PF12833">
    <property type="entry name" value="HTH_18"/>
    <property type="match status" value="1"/>
</dbReference>
<reference evidence="5 6" key="1">
    <citation type="submission" date="2020-08" db="EMBL/GenBank/DDBJ databases">
        <title>Genomic Encyclopedia of Type Strains, Phase III (KMG-III): the genomes of soil and plant-associated and newly described type strains.</title>
        <authorList>
            <person name="Whitman W."/>
        </authorList>
    </citation>
    <scope>NUCLEOTIDE SEQUENCE [LARGE SCALE GENOMIC DNA]</scope>
    <source>
        <strain evidence="5 6">CECT 5862</strain>
    </source>
</reference>
<evidence type="ECO:0000256" key="3">
    <source>
        <dbReference type="ARBA" id="ARBA00023163"/>
    </source>
</evidence>
<dbReference type="Gene3D" id="2.60.120.280">
    <property type="entry name" value="Regulatory protein AraC"/>
    <property type="match status" value="1"/>
</dbReference>
<comment type="caution">
    <text evidence="5">The sequence shown here is derived from an EMBL/GenBank/DDBJ whole genome shotgun (WGS) entry which is preliminary data.</text>
</comment>
<dbReference type="PRINTS" id="PR00032">
    <property type="entry name" value="HTHARAC"/>
</dbReference>